<name>A0A225WQ50_9STRA</name>
<keyword evidence="3" id="KW-1185">Reference proteome</keyword>
<feature type="region of interest" description="Disordered" evidence="1">
    <location>
        <begin position="93"/>
        <end position="175"/>
    </location>
</feature>
<evidence type="ECO:0000313" key="3">
    <source>
        <dbReference type="Proteomes" id="UP000198211"/>
    </source>
</evidence>
<accession>A0A225WQ50</accession>
<dbReference type="EMBL" id="NBNE01000412">
    <property type="protein sequence ID" value="OWZ19684.1"/>
    <property type="molecule type" value="Genomic_DNA"/>
</dbReference>
<feature type="compositionally biased region" description="Polar residues" evidence="1">
    <location>
        <begin position="99"/>
        <end position="123"/>
    </location>
</feature>
<proteinExistence type="predicted"/>
<sequence>MEVEHLQYSFEILEWAPQTRNWSRELRGLGAQQPLQNCWVDAPAEHPYNTFFAPSNSEVPLFVPPAWIHRAIASRIVVGPSYADADVEAPCVTDPSVVGDSTQKPATTDKTPAEASESSLGQESRSKEVQEAPNETSFLLSHVEADAVGSGESATGSSVVSSNVGKDIHATEKPPEEIMLPKFDTFV</sequence>
<protein>
    <submittedName>
        <fullName evidence="2">Uncharacterized protein</fullName>
    </submittedName>
</protein>
<feature type="compositionally biased region" description="Polar residues" evidence="1">
    <location>
        <begin position="152"/>
        <end position="164"/>
    </location>
</feature>
<feature type="compositionally biased region" description="Basic and acidic residues" evidence="1">
    <location>
        <begin position="166"/>
        <end position="175"/>
    </location>
</feature>
<reference evidence="3" key="1">
    <citation type="submission" date="2017-03" db="EMBL/GenBank/DDBJ databases">
        <title>Phytopthora megakarya and P. palmivora, two closely related causual agents of cacao black pod achieved similar genome size and gene model numbers by different mechanisms.</title>
        <authorList>
            <person name="Ali S."/>
            <person name="Shao J."/>
            <person name="Larry D.J."/>
            <person name="Kronmiller B."/>
            <person name="Shen D."/>
            <person name="Strem M.D."/>
            <person name="Melnick R.L."/>
            <person name="Guiltinan M.J."/>
            <person name="Tyler B.M."/>
            <person name="Meinhardt L.W."/>
            <person name="Bailey B.A."/>
        </authorList>
    </citation>
    <scope>NUCLEOTIDE SEQUENCE [LARGE SCALE GENOMIC DNA]</scope>
    <source>
        <strain evidence="3">zdho120</strain>
    </source>
</reference>
<dbReference type="Proteomes" id="UP000198211">
    <property type="component" value="Unassembled WGS sequence"/>
</dbReference>
<dbReference type="AlphaFoldDB" id="A0A225WQ50"/>
<gene>
    <name evidence="2" type="ORF">PHMEG_0006013</name>
</gene>
<comment type="caution">
    <text evidence="2">The sequence shown here is derived from an EMBL/GenBank/DDBJ whole genome shotgun (WGS) entry which is preliminary data.</text>
</comment>
<evidence type="ECO:0000256" key="1">
    <source>
        <dbReference type="SAM" id="MobiDB-lite"/>
    </source>
</evidence>
<evidence type="ECO:0000313" key="2">
    <source>
        <dbReference type="EMBL" id="OWZ19684.1"/>
    </source>
</evidence>
<organism evidence="2 3">
    <name type="scientific">Phytophthora megakarya</name>
    <dbReference type="NCBI Taxonomy" id="4795"/>
    <lineage>
        <taxon>Eukaryota</taxon>
        <taxon>Sar</taxon>
        <taxon>Stramenopiles</taxon>
        <taxon>Oomycota</taxon>
        <taxon>Peronosporomycetes</taxon>
        <taxon>Peronosporales</taxon>
        <taxon>Peronosporaceae</taxon>
        <taxon>Phytophthora</taxon>
    </lineage>
</organism>